<keyword evidence="2" id="KW-1185">Reference proteome</keyword>
<name>A0ACC3D047_9PEZI</name>
<proteinExistence type="predicted"/>
<evidence type="ECO:0000313" key="1">
    <source>
        <dbReference type="EMBL" id="KAK3059895.1"/>
    </source>
</evidence>
<feature type="non-terminal residue" evidence="1">
    <location>
        <position position="248"/>
    </location>
</feature>
<reference evidence="1" key="1">
    <citation type="submission" date="2024-09" db="EMBL/GenBank/DDBJ databases">
        <title>Black Yeasts Isolated from many extreme environments.</title>
        <authorList>
            <person name="Coleine C."/>
            <person name="Stajich J.E."/>
            <person name="Selbmann L."/>
        </authorList>
    </citation>
    <scope>NUCLEOTIDE SEQUENCE</scope>
    <source>
        <strain evidence="1">CCFEE 5737</strain>
    </source>
</reference>
<sequence>MSGNPDISGLPYCQQADINSSSSVFKTVSVDRDIPASRPRYHTPIAESSDKPAGTSMTTVRFATSHATSSSSAHRLPIASGPDAGTQAENQGKEKEHKRTQPTPASSNGEQMSEAVSTPNVTKEPKAAPKISKQTGKGGWSALKQASKAALKDGSPSQPPSKAKPKPKAREFSTKLIEKSAIQASPDTMPASANSIMKRKAVDPLEATETPKKKQRSDLERQLFPSSPLAVEESPATQRKEADPTASN</sequence>
<comment type="caution">
    <text evidence="1">The sequence shown here is derived from an EMBL/GenBank/DDBJ whole genome shotgun (WGS) entry which is preliminary data.</text>
</comment>
<accession>A0ACC3D047</accession>
<gene>
    <name evidence="1" type="ORF">LTS18_009818</name>
</gene>
<protein>
    <submittedName>
        <fullName evidence="1">Uncharacterized protein</fullName>
    </submittedName>
</protein>
<dbReference type="Proteomes" id="UP001186974">
    <property type="component" value="Unassembled WGS sequence"/>
</dbReference>
<organism evidence="1 2">
    <name type="scientific">Coniosporium uncinatum</name>
    <dbReference type="NCBI Taxonomy" id="93489"/>
    <lineage>
        <taxon>Eukaryota</taxon>
        <taxon>Fungi</taxon>
        <taxon>Dikarya</taxon>
        <taxon>Ascomycota</taxon>
        <taxon>Pezizomycotina</taxon>
        <taxon>Dothideomycetes</taxon>
        <taxon>Dothideomycetes incertae sedis</taxon>
        <taxon>Coniosporium</taxon>
    </lineage>
</organism>
<evidence type="ECO:0000313" key="2">
    <source>
        <dbReference type="Proteomes" id="UP001186974"/>
    </source>
</evidence>
<dbReference type="EMBL" id="JAWDJW010009024">
    <property type="protein sequence ID" value="KAK3059895.1"/>
    <property type="molecule type" value="Genomic_DNA"/>
</dbReference>